<dbReference type="PANTHER" id="PTHR32438">
    <property type="entry name" value="4-ALPHA-GLUCANOTRANSFERASE DPE1, CHLOROPLASTIC/AMYLOPLASTIC"/>
    <property type="match status" value="1"/>
</dbReference>
<dbReference type="NCBIfam" id="TIGR00217">
    <property type="entry name" value="malQ"/>
    <property type="match status" value="1"/>
</dbReference>
<dbReference type="GO" id="GO:0005975">
    <property type="term" value="P:carbohydrate metabolic process"/>
    <property type="evidence" value="ECO:0007669"/>
    <property type="project" value="InterPro"/>
</dbReference>
<keyword evidence="7 10" id="KW-0119">Carbohydrate metabolism</keyword>
<keyword evidence="6 10" id="KW-0808">Transferase</keyword>
<gene>
    <name evidence="12" type="ORF">FHU33_2664</name>
</gene>
<keyword evidence="5 10" id="KW-0328">Glycosyltransferase</keyword>
<evidence type="ECO:0000256" key="6">
    <source>
        <dbReference type="ARBA" id="ARBA00022679"/>
    </source>
</evidence>
<evidence type="ECO:0000256" key="4">
    <source>
        <dbReference type="ARBA" id="ARBA00020295"/>
    </source>
</evidence>
<proteinExistence type="inferred from homology"/>
<dbReference type="Pfam" id="PF02446">
    <property type="entry name" value="Glyco_hydro_77"/>
    <property type="match status" value="1"/>
</dbReference>
<protein>
    <recommendedName>
        <fullName evidence="4 10">4-alpha-glucanotransferase</fullName>
        <ecNumber evidence="3 10">2.4.1.25</ecNumber>
    </recommendedName>
    <alternativeName>
        <fullName evidence="8 10">Amylomaltase</fullName>
    </alternativeName>
    <alternativeName>
        <fullName evidence="9 10">Disproportionating enzyme</fullName>
    </alternativeName>
</protein>
<sequence>MPLCAAAAPPSGEDQPVTSTPTTDEWGIDAGWLDALDEEHEVAQATIDQLREVIGQPPADLEERAPIVARPGDALEVDRADVVCEDGEVRSIDGELPADFPLGYHWLSSPEGRRRRLIVSPGRCWLPEDRAWGWAVQLYAARSRDSWGIGDLADLRALRRMAADQGASFLLINPLHAVAPTPGQEASPYLPATRRFRNPLYLRVAEVPGAENVDLEEDAGRALSDGSLIDRDAIWARKREVLMRIFFAHGGGEAFARWREEQGQTLQDWATWAAIVEEHGGEWHTWPAELRRPESPELAAYVEQHGAVVGFHAWLQWALDLQFTAATGDMTVIQDLPIGFAGGGADAWAWQDVLAEGVSVGAPPDAFNSQGQDWGSPPLIPWRLRDADYEPFIQSIRATMAGAGGLRIDHVMGLFRLWWVPSGGTAADGAYVRYPAEDLLDIVALESSRAQALVVGEDLGTVEDGVREAMAEHGVLSYRLLWFEDDAPAEWPADAMAAITTHDLPTVTGLWTGEDVEEQREHGTGTEEELQRGRTALLEHLPGLAEGAPVEKAVTRAHELLATAPSKLLSATLDDAVGELRRPNMPGTVDRPNWSLPLPVLVEDLPGHPLLQEVAATLAAGTANDRRPAPGE</sequence>
<evidence type="ECO:0000256" key="8">
    <source>
        <dbReference type="ARBA" id="ARBA00031423"/>
    </source>
</evidence>
<dbReference type="Proteomes" id="UP000319865">
    <property type="component" value="Unassembled WGS sequence"/>
</dbReference>
<reference evidence="12 13" key="1">
    <citation type="submission" date="2019-06" db="EMBL/GenBank/DDBJ databases">
        <title>Sequencing the genomes of 1000 actinobacteria strains.</title>
        <authorList>
            <person name="Klenk H.-P."/>
        </authorList>
    </citation>
    <scope>NUCLEOTIDE SEQUENCE [LARGE SCALE GENOMIC DNA]</scope>
    <source>
        <strain evidence="12 13">DSM 46837</strain>
    </source>
</reference>
<dbReference type="InterPro" id="IPR003385">
    <property type="entry name" value="Glyco_hydro_77"/>
</dbReference>
<dbReference type="SUPFAM" id="SSF51445">
    <property type="entry name" value="(Trans)glycosidases"/>
    <property type="match status" value="1"/>
</dbReference>
<dbReference type="EMBL" id="VFQE01000001">
    <property type="protein sequence ID" value="TQN43228.1"/>
    <property type="molecule type" value="Genomic_DNA"/>
</dbReference>
<name>A0A543PGM5_9ACTN</name>
<evidence type="ECO:0000256" key="7">
    <source>
        <dbReference type="ARBA" id="ARBA00023277"/>
    </source>
</evidence>
<dbReference type="Gene3D" id="3.20.20.80">
    <property type="entry name" value="Glycosidases"/>
    <property type="match status" value="1"/>
</dbReference>
<dbReference type="PANTHER" id="PTHR32438:SF5">
    <property type="entry name" value="4-ALPHA-GLUCANOTRANSFERASE DPE1, CHLOROPLASTIC_AMYLOPLASTIC"/>
    <property type="match status" value="1"/>
</dbReference>
<evidence type="ECO:0000313" key="13">
    <source>
        <dbReference type="Proteomes" id="UP000319865"/>
    </source>
</evidence>
<keyword evidence="13" id="KW-1185">Reference proteome</keyword>
<evidence type="ECO:0000256" key="1">
    <source>
        <dbReference type="ARBA" id="ARBA00000439"/>
    </source>
</evidence>
<comment type="caution">
    <text evidence="12">The sequence shown here is derived from an EMBL/GenBank/DDBJ whole genome shotgun (WGS) entry which is preliminary data.</text>
</comment>
<evidence type="ECO:0000256" key="2">
    <source>
        <dbReference type="ARBA" id="ARBA00005684"/>
    </source>
</evidence>
<comment type="catalytic activity">
    <reaction evidence="1 10">
        <text>Transfers a segment of a (1-&gt;4)-alpha-D-glucan to a new position in an acceptor, which may be glucose or a (1-&gt;4)-alpha-D-glucan.</text>
        <dbReference type="EC" id="2.4.1.25"/>
    </reaction>
</comment>
<dbReference type="InterPro" id="IPR017853">
    <property type="entry name" value="GH"/>
</dbReference>
<evidence type="ECO:0000256" key="9">
    <source>
        <dbReference type="ARBA" id="ARBA00031501"/>
    </source>
</evidence>
<accession>A0A543PGM5</accession>
<evidence type="ECO:0000313" key="12">
    <source>
        <dbReference type="EMBL" id="TQN43228.1"/>
    </source>
</evidence>
<evidence type="ECO:0000256" key="5">
    <source>
        <dbReference type="ARBA" id="ARBA00022676"/>
    </source>
</evidence>
<evidence type="ECO:0000256" key="10">
    <source>
        <dbReference type="RuleBase" id="RU361207"/>
    </source>
</evidence>
<dbReference type="AlphaFoldDB" id="A0A543PGM5"/>
<feature type="region of interest" description="Disordered" evidence="11">
    <location>
        <begin position="1"/>
        <end position="24"/>
    </location>
</feature>
<comment type="similarity">
    <text evidence="2 10">Belongs to the disproportionating enzyme family.</text>
</comment>
<dbReference type="EC" id="2.4.1.25" evidence="3 10"/>
<organism evidence="12 13">
    <name type="scientific">Blastococcus colisei</name>
    <dbReference type="NCBI Taxonomy" id="1564162"/>
    <lineage>
        <taxon>Bacteria</taxon>
        <taxon>Bacillati</taxon>
        <taxon>Actinomycetota</taxon>
        <taxon>Actinomycetes</taxon>
        <taxon>Geodermatophilales</taxon>
        <taxon>Geodermatophilaceae</taxon>
        <taxon>Blastococcus</taxon>
    </lineage>
</organism>
<evidence type="ECO:0000256" key="11">
    <source>
        <dbReference type="SAM" id="MobiDB-lite"/>
    </source>
</evidence>
<evidence type="ECO:0000256" key="3">
    <source>
        <dbReference type="ARBA" id="ARBA00012560"/>
    </source>
</evidence>
<dbReference type="GO" id="GO:0004134">
    <property type="term" value="F:4-alpha-glucanotransferase activity"/>
    <property type="evidence" value="ECO:0007669"/>
    <property type="project" value="UniProtKB-EC"/>
</dbReference>